<dbReference type="InterPro" id="IPR001650">
    <property type="entry name" value="Helicase_C-like"/>
</dbReference>
<feature type="domain" description="Helicase C-terminal" evidence="2">
    <location>
        <begin position="433"/>
        <end position="578"/>
    </location>
</feature>
<protein>
    <submittedName>
        <fullName evidence="3">Superfamily II DNA or RNA helicase</fullName>
    </submittedName>
</protein>
<dbReference type="SUPFAM" id="SSF52540">
    <property type="entry name" value="P-loop containing nucleoside triphosphate hydrolases"/>
    <property type="match status" value="1"/>
</dbReference>
<dbReference type="SMART" id="SM00487">
    <property type="entry name" value="DEXDc"/>
    <property type="match status" value="1"/>
</dbReference>
<dbReference type="InterPro" id="IPR014001">
    <property type="entry name" value="Helicase_ATP-bd"/>
</dbReference>
<dbReference type="SMART" id="SM00490">
    <property type="entry name" value="HELICc"/>
    <property type="match status" value="1"/>
</dbReference>
<dbReference type="PROSITE" id="PS51192">
    <property type="entry name" value="HELICASE_ATP_BIND_1"/>
    <property type="match status" value="1"/>
</dbReference>
<keyword evidence="3" id="KW-0347">Helicase</keyword>
<dbReference type="GO" id="GO:0005829">
    <property type="term" value="C:cytosol"/>
    <property type="evidence" value="ECO:0007669"/>
    <property type="project" value="TreeGrafter"/>
</dbReference>
<dbReference type="EMBL" id="PYAV01000014">
    <property type="protein sequence ID" value="PSL42563.1"/>
    <property type="molecule type" value="Genomic_DNA"/>
</dbReference>
<keyword evidence="3" id="KW-0547">Nucleotide-binding</keyword>
<dbReference type="SUPFAM" id="SSF56024">
    <property type="entry name" value="Phospholipase D/nuclease"/>
    <property type="match status" value="1"/>
</dbReference>
<dbReference type="Gene3D" id="3.30.870.10">
    <property type="entry name" value="Endonuclease Chain A"/>
    <property type="match status" value="1"/>
</dbReference>
<dbReference type="Pfam" id="PF04851">
    <property type="entry name" value="ResIII"/>
    <property type="match status" value="1"/>
</dbReference>
<keyword evidence="4" id="KW-1185">Reference proteome</keyword>
<evidence type="ECO:0000313" key="3">
    <source>
        <dbReference type="EMBL" id="PSL42563.1"/>
    </source>
</evidence>
<name>A0A2P8H8K5_9BACI</name>
<evidence type="ECO:0000259" key="2">
    <source>
        <dbReference type="PROSITE" id="PS51194"/>
    </source>
</evidence>
<dbReference type="Gene3D" id="3.40.50.300">
    <property type="entry name" value="P-loop containing nucleotide triphosphate hydrolases"/>
    <property type="match status" value="2"/>
</dbReference>
<dbReference type="GO" id="GO:0004386">
    <property type="term" value="F:helicase activity"/>
    <property type="evidence" value="ECO:0007669"/>
    <property type="project" value="UniProtKB-KW"/>
</dbReference>
<dbReference type="GO" id="GO:0016787">
    <property type="term" value="F:hydrolase activity"/>
    <property type="evidence" value="ECO:0007669"/>
    <property type="project" value="InterPro"/>
</dbReference>
<gene>
    <name evidence="3" type="ORF">B0H94_11437</name>
</gene>
<feature type="domain" description="Helicase ATP-binding" evidence="1">
    <location>
        <begin position="235"/>
        <end position="366"/>
    </location>
</feature>
<dbReference type="AlphaFoldDB" id="A0A2P8H8K5"/>
<dbReference type="PANTHER" id="PTHR47396">
    <property type="entry name" value="TYPE I RESTRICTION ENZYME ECOKI R PROTEIN"/>
    <property type="match status" value="1"/>
</dbReference>
<dbReference type="CDD" id="cd18032">
    <property type="entry name" value="DEXHc_RE_I_III_res"/>
    <property type="match status" value="1"/>
</dbReference>
<dbReference type="Pfam" id="PF13091">
    <property type="entry name" value="PLDc_2"/>
    <property type="match status" value="1"/>
</dbReference>
<sequence length="815" mass="93057">MMSKDIELITYELGRKLEKEIDAARGIYILTSFVMKSGVDVLKPALERAVQAGKEIKICAGDYLYVTQPEALASLMELGEGVELRLWHSRGRSFHPKAYLFEQQLDEGTFIVGSSNMSASALTSGVEWNLSVNSSKAPETFAEAMEKFRHIFHAEQTVPLNPETLALYRKAYEKFQQKNPAFATSMSEAEERQRMLPGTDADVEQLAESKASYETAGGPLTPRPAQQEALDALETTVAEEYNKAMVVMATGLGKTYLSAFFAQGYKRVLFIAHREEILKQSEATFNHVLPERSSGLYYNTVRDYDRDMVFASIFTLSGEQHLHRFDPDAFDLIVIDEFHHAAAPTYQRVLSYFQPEFLLGLTATPDRLDGQDVYAICDGNVAYHLHFLEAIRRGWLAPFHYKGVYDIIDYSQITWLGSKYDDEELLSAQMQADVAEHMYQAWLEHKQSRTLVFCSRRRQSEFLAAYFREQGINAVALDGATDKSQRALAVAQLEAGDIEVIFNVDLFTEGTDIPMLDTIMFARPTESLSVFTQQLGRGLRIADDKDYCVIIDFIGNYRQVDAKMALLDERPETERQKAGSSAVPTVPEPAAIHLDLQTVDLLQELKKKKQPRKQKIYAGYTRLKQELGRRPTYLEMHLYGDEPAKAIRQEFKSYTGFLHWAEELTGVEAEVYQTSQAWLIEVEKTAMTKSYKMVLMKVMLERTDTRWYDPITPVDAAKPFHDFFMEKAYRRNIDFSDKTTKKLHTYEEKGVARLIAEMPMTKWAGSAGDLIEFDGETFKINVQPETETTAELLKQWTEEIVTYRLHSYFERKGEK</sequence>
<dbReference type="InterPro" id="IPR050742">
    <property type="entry name" value="Helicase_Restrict-Modif_Enz"/>
</dbReference>
<dbReference type="InterPro" id="IPR025202">
    <property type="entry name" value="PLD-like_dom"/>
</dbReference>
<keyword evidence="3" id="KW-0378">Hydrolase</keyword>
<dbReference type="PROSITE" id="PS51194">
    <property type="entry name" value="HELICASE_CTER"/>
    <property type="match status" value="1"/>
</dbReference>
<dbReference type="InterPro" id="IPR006935">
    <property type="entry name" value="Helicase/UvrB_N"/>
</dbReference>
<dbReference type="PANTHER" id="PTHR47396:SF1">
    <property type="entry name" value="ATP-DEPENDENT HELICASE IRC3-RELATED"/>
    <property type="match status" value="1"/>
</dbReference>
<comment type="caution">
    <text evidence="3">The sequence shown here is derived from an EMBL/GenBank/DDBJ whole genome shotgun (WGS) entry which is preliminary data.</text>
</comment>
<dbReference type="CDD" id="cd09205">
    <property type="entry name" value="PLDc_N_DEXD_b3"/>
    <property type="match status" value="1"/>
</dbReference>
<accession>A0A2P8H8K5</accession>
<dbReference type="CDD" id="cd18799">
    <property type="entry name" value="SF2_C_EcoAI-like"/>
    <property type="match status" value="1"/>
</dbReference>
<evidence type="ECO:0000313" key="4">
    <source>
        <dbReference type="Proteomes" id="UP000242310"/>
    </source>
</evidence>
<proteinExistence type="predicted"/>
<dbReference type="GO" id="GO:0003677">
    <property type="term" value="F:DNA binding"/>
    <property type="evidence" value="ECO:0007669"/>
    <property type="project" value="InterPro"/>
</dbReference>
<keyword evidence="3" id="KW-0067">ATP-binding</keyword>
<organism evidence="3 4">
    <name type="scientific">Salsuginibacillus halophilus</name>
    <dbReference type="NCBI Taxonomy" id="517424"/>
    <lineage>
        <taxon>Bacteria</taxon>
        <taxon>Bacillati</taxon>
        <taxon>Bacillota</taxon>
        <taxon>Bacilli</taxon>
        <taxon>Bacillales</taxon>
        <taxon>Bacillaceae</taxon>
        <taxon>Salsuginibacillus</taxon>
    </lineage>
</organism>
<dbReference type="GO" id="GO:0005524">
    <property type="term" value="F:ATP binding"/>
    <property type="evidence" value="ECO:0007669"/>
    <property type="project" value="InterPro"/>
</dbReference>
<evidence type="ECO:0000259" key="1">
    <source>
        <dbReference type="PROSITE" id="PS51192"/>
    </source>
</evidence>
<dbReference type="Proteomes" id="UP000242310">
    <property type="component" value="Unassembled WGS sequence"/>
</dbReference>
<dbReference type="InterPro" id="IPR027417">
    <property type="entry name" value="P-loop_NTPase"/>
</dbReference>
<dbReference type="Pfam" id="PF00271">
    <property type="entry name" value="Helicase_C"/>
    <property type="match status" value="1"/>
</dbReference>
<reference evidence="3 4" key="1">
    <citation type="submission" date="2018-03" db="EMBL/GenBank/DDBJ databases">
        <title>Genomic Encyclopedia of Type Strains, Phase III (KMG-III): the genomes of soil and plant-associated and newly described type strains.</title>
        <authorList>
            <person name="Whitman W."/>
        </authorList>
    </citation>
    <scope>NUCLEOTIDE SEQUENCE [LARGE SCALE GENOMIC DNA]</scope>
    <source>
        <strain evidence="3 4">CGMCC 1.07653</strain>
    </source>
</reference>